<keyword evidence="2" id="KW-1185">Reference proteome</keyword>
<dbReference type="AlphaFoldDB" id="A0ABC8JG65"/>
<dbReference type="EMBL" id="CAKOAT010089599">
    <property type="protein sequence ID" value="CAH8319759.1"/>
    <property type="molecule type" value="Genomic_DNA"/>
</dbReference>
<evidence type="ECO:0000313" key="2">
    <source>
        <dbReference type="Proteomes" id="UP001642260"/>
    </source>
</evidence>
<comment type="caution">
    <text evidence="1">The sequence shown here is derived from an EMBL/GenBank/DDBJ whole genome shotgun (WGS) entry which is preliminary data.</text>
</comment>
<gene>
    <name evidence="1" type="ORF">ERUC_LOCUS8536</name>
</gene>
<organism evidence="1 2">
    <name type="scientific">Eruca vesicaria subsp. sativa</name>
    <name type="common">Garden rocket</name>
    <name type="synonym">Eruca sativa</name>
    <dbReference type="NCBI Taxonomy" id="29727"/>
    <lineage>
        <taxon>Eukaryota</taxon>
        <taxon>Viridiplantae</taxon>
        <taxon>Streptophyta</taxon>
        <taxon>Embryophyta</taxon>
        <taxon>Tracheophyta</taxon>
        <taxon>Spermatophyta</taxon>
        <taxon>Magnoliopsida</taxon>
        <taxon>eudicotyledons</taxon>
        <taxon>Gunneridae</taxon>
        <taxon>Pentapetalae</taxon>
        <taxon>rosids</taxon>
        <taxon>malvids</taxon>
        <taxon>Brassicales</taxon>
        <taxon>Brassicaceae</taxon>
        <taxon>Brassiceae</taxon>
        <taxon>Eruca</taxon>
    </lineage>
</organism>
<protein>
    <submittedName>
        <fullName evidence="1">Uncharacterized protein</fullName>
    </submittedName>
</protein>
<evidence type="ECO:0000313" key="1">
    <source>
        <dbReference type="EMBL" id="CAH8319759.1"/>
    </source>
</evidence>
<accession>A0ABC8JG65</accession>
<proteinExistence type="predicted"/>
<dbReference type="Proteomes" id="UP001642260">
    <property type="component" value="Unassembled WGS sequence"/>
</dbReference>
<reference evidence="1 2" key="1">
    <citation type="submission" date="2022-03" db="EMBL/GenBank/DDBJ databases">
        <authorList>
            <person name="Macdonald S."/>
            <person name="Ahmed S."/>
            <person name="Newling K."/>
        </authorList>
    </citation>
    <scope>NUCLEOTIDE SEQUENCE [LARGE SCALE GENOMIC DNA]</scope>
</reference>
<sequence length="91" mass="10162">MPRVPMRGEVIEVKNLEEVVKLSKEQLIGAKLVVFSPEIDNVGNVQEKFEGDDVMNVQICYKKVTSIIKVSLTRMVTTLADDGNLTKSIQI</sequence>
<name>A0ABC8JG65_ERUVS</name>